<keyword evidence="8" id="KW-0333">Golgi apparatus</keyword>
<dbReference type="GO" id="GO:0000139">
    <property type="term" value="C:Golgi membrane"/>
    <property type="evidence" value="ECO:0007669"/>
    <property type="project" value="UniProtKB-SubCell"/>
</dbReference>
<reference evidence="14" key="1">
    <citation type="submission" date="2016-11" db="UniProtKB">
        <authorList>
            <consortium name="WormBaseParasite"/>
        </authorList>
    </citation>
    <scope>IDENTIFICATION</scope>
</reference>
<dbReference type="PANTHER" id="PTHR46815">
    <property type="entry name" value="PROTEIN KISH-B"/>
    <property type="match status" value="1"/>
</dbReference>
<feature type="compositionally biased region" description="Acidic residues" evidence="11">
    <location>
        <begin position="136"/>
        <end position="145"/>
    </location>
</feature>
<accession>A0A1I7XQY9</accession>
<keyword evidence="9 12" id="KW-0472">Membrane</keyword>
<evidence type="ECO:0000256" key="8">
    <source>
        <dbReference type="ARBA" id="ARBA00023034"/>
    </source>
</evidence>
<dbReference type="PANTHER" id="PTHR46815:SF1">
    <property type="entry name" value="PROTEIN KISH-B"/>
    <property type="match status" value="1"/>
</dbReference>
<evidence type="ECO:0000256" key="12">
    <source>
        <dbReference type="SAM" id="Phobius"/>
    </source>
</evidence>
<organism evidence="13 14">
    <name type="scientific">Heterorhabditis bacteriophora</name>
    <name type="common">Entomopathogenic nematode worm</name>
    <dbReference type="NCBI Taxonomy" id="37862"/>
    <lineage>
        <taxon>Eukaryota</taxon>
        <taxon>Metazoa</taxon>
        <taxon>Ecdysozoa</taxon>
        <taxon>Nematoda</taxon>
        <taxon>Chromadorea</taxon>
        <taxon>Rhabditida</taxon>
        <taxon>Rhabditina</taxon>
        <taxon>Rhabditomorpha</taxon>
        <taxon>Strongyloidea</taxon>
        <taxon>Heterorhabditidae</taxon>
        <taxon>Heterorhabditis</taxon>
    </lineage>
</organism>
<feature type="transmembrane region" description="Helical" evidence="12">
    <location>
        <begin position="397"/>
        <end position="421"/>
    </location>
</feature>
<evidence type="ECO:0000256" key="2">
    <source>
        <dbReference type="ARBA" id="ARBA00004614"/>
    </source>
</evidence>
<evidence type="ECO:0000313" key="13">
    <source>
        <dbReference type="Proteomes" id="UP000095283"/>
    </source>
</evidence>
<evidence type="ECO:0000256" key="11">
    <source>
        <dbReference type="SAM" id="MobiDB-lite"/>
    </source>
</evidence>
<feature type="region of interest" description="Disordered" evidence="11">
    <location>
        <begin position="130"/>
        <end position="152"/>
    </location>
</feature>
<comment type="subcellular location">
    <subcellularLocation>
        <location evidence="2">Golgi apparatus membrane</location>
        <topology evidence="2">Single-pass type I membrane protein</topology>
    </subcellularLocation>
</comment>
<proteinExistence type="inferred from homology"/>
<keyword evidence="7 12" id="KW-1133">Transmembrane helix</keyword>
<evidence type="ECO:0000256" key="7">
    <source>
        <dbReference type="ARBA" id="ARBA00022989"/>
    </source>
</evidence>
<evidence type="ECO:0000256" key="3">
    <source>
        <dbReference type="ARBA" id="ARBA00008961"/>
    </source>
</evidence>
<evidence type="ECO:0000256" key="5">
    <source>
        <dbReference type="ARBA" id="ARBA00022692"/>
    </source>
</evidence>
<dbReference type="InterPro" id="IPR009653">
    <property type="entry name" value="Ksh1"/>
</dbReference>
<keyword evidence="6" id="KW-0732">Signal</keyword>
<keyword evidence="13" id="KW-1185">Reference proteome</keyword>
<comment type="similarity">
    <text evidence="3">Belongs to the KISH family.</text>
</comment>
<dbReference type="InterPro" id="IPR042863">
    <property type="entry name" value="Kish-B"/>
</dbReference>
<dbReference type="WBParaSite" id="Hba_20215">
    <property type="protein sequence ID" value="Hba_20215"/>
    <property type="gene ID" value="Hba_20215"/>
</dbReference>
<sequence>MIFLSAYYKTGIMTPDDEDIRKAVKRDLSEKKRLKSLEIKRELIKQRQAVIAHSLKEVDQRKNKIVFSDSESDNDETIVPKTKLFEESLSEGCSEDDEKIVNRHEGKKGEKLMHMQARFNSDSRFTMDDKFVSSSSEDESEQEEMALEKQKNRELLSKVLGKNIKSAKVKTNSSKSSSRPFTRFDPDDEEHVRWLKQSESIEKDIEDENEVVHETKKGIMQPVQPYYEIDTNFAEELKNKLVDDKLTSTSTSDFSFLNSIGRAKAEQCENDDKNAMKEDSIVKSNVEDKKSRAGDSCYNMTMETTEQKTWERKTLSSAFPSKFFLTGDEPSVRSIVSNFRRTQSIDKIALGWSTYRDSIVKQCLLLMISSMLRKFQSFIPLLVVIDWRRFLVELGLLFMNAYSFDGVLVISLLVICSCAYLRRVTRVNNWLLSEKKGFFGIFYKASVIGIRLHSFISISCLVAAFYTVFLR</sequence>
<evidence type="ECO:0000256" key="4">
    <source>
        <dbReference type="ARBA" id="ARBA00017630"/>
    </source>
</evidence>
<keyword evidence="5 12" id="KW-0812">Transmembrane</keyword>
<name>A0A1I7XQY9_HETBA</name>
<dbReference type="AlphaFoldDB" id="A0A1I7XQY9"/>
<dbReference type="Proteomes" id="UP000095283">
    <property type="component" value="Unplaced"/>
</dbReference>
<evidence type="ECO:0000313" key="14">
    <source>
        <dbReference type="WBParaSite" id="Hba_20215"/>
    </source>
</evidence>
<dbReference type="Pfam" id="PF06842">
    <property type="entry name" value="DUF1242"/>
    <property type="match status" value="1"/>
</dbReference>
<evidence type="ECO:0000256" key="9">
    <source>
        <dbReference type="ARBA" id="ARBA00023136"/>
    </source>
</evidence>
<protein>
    <recommendedName>
        <fullName evidence="4">Protein kish-B</fullName>
    </recommendedName>
    <alternativeName>
        <fullName evidence="10">Transmembrane protein 167B</fullName>
    </alternativeName>
</protein>
<feature type="transmembrane region" description="Helical" evidence="12">
    <location>
        <begin position="441"/>
        <end position="469"/>
    </location>
</feature>
<comment type="function">
    <text evidence="1">Involved in the early part of the secretory pathway.</text>
</comment>
<feature type="compositionally biased region" description="Polar residues" evidence="11">
    <location>
        <begin position="169"/>
        <end position="180"/>
    </location>
</feature>
<evidence type="ECO:0000256" key="6">
    <source>
        <dbReference type="ARBA" id="ARBA00022729"/>
    </source>
</evidence>
<evidence type="ECO:0000256" key="10">
    <source>
        <dbReference type="ARBA" id="ARBA00032458"/>
    </source>
</evidence>
<feature type="region of interest" description="Disordered" evidence="11">
    <location>
        <begin position="167"/>
        <end position="190"/>
    </location>
</feature>
<evidence type="ECO:0000256" key="1">
    <source>
        <dbReference type="ARBA" id="ARBA00002154"/>
    </source>
</evidence>